<dbReference type="PROSITE" id="PS01328">
    <property type="entry name" value="4HBCOA_THIOESTERASE"/>
    <property type="match status" value="1"/>
</dbReference>
<dbReference type="Gene3D" id="3.10.129.10">
    <property type="entry name" value="Hotdog Thioesterase"/>
    <property type="match status" value="1"/>
</dbReference>
<dbReference type="RefSeq" id="WP_275030388.1">
    <property type="nucleotide sequence ID" value="NZ_CP118615.1"/>
</dbReference>
<evidence type="ECO:0000313" key="4">
    <source>
        <dbReference type="Proteomes" id="UP001219605"/>
    </source>
</evidence>
<keyword evidence="2" id="KW-0378">Hydrolase</keyword>
<accession>A0ABY7ZLJ9</accession>
<dbReference type="InterPro" id="IPR006684">
    <property type="entry name" value="YbgC/YbaW"/>
</dbReference>
<name>A0ABY7ZLJ9_9ACTN</name>
<evidence type="ECO:0000256" key="2">
    <source>
        <dbReference type="ARBA" id="ARBA00022801"/>
    </source>
</evidence>
<dbReference type="Pfam" id="PF13279">
    <property type="entry name" value="4HBT_2"/>
    <property type="match status" value="1"/>
</dbReference>
<dbReference type="PANTHER" id="PTHR31793:SF27">
    <property type="entry name" value="NOVEL THIOESTERASE SUPERFAMILY DOMAIN AND SAPOSIN A-TYPE DOMAIN CONTAINING PROTEIN (0610012H03RIK)"/>
    <property type="match status" value="1"/>
</dbReference>
<dbReference type="InterPro" id="IPR050563">
    <property type="entry name" value="4-hydroxybenzoyl-CoA_TE"/>
</dbReference>
<dbReference type="Proteomes" id="UP001219605">
    <property type="component" value="Chromosome"/>
</dbReference>
<gene>
    <name evidence="3" type="ORF">PVK37_25705</name>
</gene>
<comment type="similarity">
    <text evidence="1">Belongs to the 4-hydroxybenzoyl-CoA thioesterase family.</text>
</comment>
<proteinExistence type="inferred from homology"/>
<dbReference type="PIRSF" id="PIRSF003230">
    <property type="entry name" value="YbgC"/>
    <property type="match status" value="1"/>
</dbReference>
<dbReference type="PANTHER" id="PTHR31793">
    <property type="entry name" value="4-HYDROXYBENZOYL-COA THIOESTERASE FAMILY MEMBER"/>
    <property type="match status" value="1"/>
</dbReference>
<reference evidence="3 4" key="1">
    <citation type="submission" date="2023-02" db="EMBL/GenBank/DDBJ databases">
        <authorList>
            <person name="Mo P."/>
        </authorList>
    </citation>
    <scope>NUCLEOTIDE SEQUENCE [LARGE SCALE GENOMIC DNA]</scope>
    <source>
        <strain evidence="3 4">HUAS 3</strain>
    </source>
</reference>
<evidence type="ECO:0000313" key="3">
    <source>
        <dbReference type="EMBL" id="WDZ83830.1"/>
    </source>
</evidence>
<dbReference type="CDD" id="cd00586">
    <property type="entry name" value="4HBT"/>
    <property type="match status" value="1"/>
</dbReference>
<dbReference type="EMBL" id="CP118615">
    <property type="protein sequence ID" value="WDZ83830.1"/>
    <property type="molecule type" value="Genomic_DNA"/>
</dbReference>
<dbReference type="InterPro" id="IPR029069">
    <property type="entry name" value="HotDog_dom_sf"/>
</dbReference>
<keyword evidence="4" id="KW-1185">Reference proteome</keyword>
<organism evidence="3 4">
    <name type="scientific">Micromonospora cathayae</name>
    <dbReference type="NCBI Taxonomy" id="3028804"/>
    <lineage>
        <taxon>Bacteria</taxon>
        <taxon>Bacillati</taxon>
        <taxon>Actinomycetota</taxon>
        <taxon>Actinomycetes</taxon>
        <taxon>Micromonosporales</taxon>
        <taxon>Micromonosporaceae</taxon>
        <taxon>Micromonospora</taxon>
    </lineage>
</organism>
<protein>
    <submittedName>
        <fullName evidence="3">Thioesterase family protein</fullName>
    </submittedName>
</protein>
<dbReference type="InterPro" id="IPR008272">
    <property type="entry name" value="HB-CoA_thioesterase_AS"/>
</dbReference>
<dbReference type="SUPFAM" id="SSF54637">
    <property type="entry name" value="Thioesterase/thiol ester dehydrase-isomerase"/>
    <property type="match status" value="1"/>
</dbReference>
<evidence type="ECO:0000256" key="1">
    <source>
        <dbReference type="ARBA" id="ARBA00005953"/>
    </source>
</evidence>
<sequence>MSLAAPTVWRDVFRRVEHADTDAAGVVHFARYASLLETAVLENLEHVDAGIRRLERDGLDLAVVEARMRYSAAARFYEELRIRVRLDRLAGASCQFAGEICRTAPGPETVLATGALTLCAVNRADGAPTALPRWLRDNLRTCGNGDGNG</sequence>